<dbReference type="PANTHER" id="PTHR22951">
    <property type="entry name" value="CLATHRIN ASSEMBLY PROTEIN"/>
    <property type="match status" value="1"/>
</dbReference>
<dbReference type="PROSITE" id="PS50942">
    <property type="entry name" value="ENTH"/>
    <property type="match status" value="1"/>
</dbReference>
<dbReference type="FunFam" id="1.20.58.150:FF:000005">
    <property type="entry name" value="putative clathrin assembly protein At2g25430"/>
    <property type="match status" value="1"/>
</dbReference>
<keyword evidence="11" id="KW-1185">Reference proteome</keyword>
<dbReference type="GO" id="GO:0005794">
    <property type="term" value="C:Golgi apparatus"/>
    <property type="evidence" value="ECO:0007669"/>
    <property type="project" value="UniProtKB-SubCell"/>
</dbReference>
<comment type="subcellular location">
    <subcellularLocation>
        <location evidence="1">Cytoplasmic vesicle</location>
        <location evidence="1">Clathrin-coated vesicle</location>
    </subcellularLocation>
    <subcellularLocation>
        <location evidence="2">Golgi apparatus</location>
    </subcellularLocation>
    <subcellularLocation>
        <location evidence="3">Membrane</location>
        <location evidence="3">Clathrin-coated pit</location>
    </subcellularLocation>
</comment>
<dbReference type="CDD" id="cd03564">
    <property type="entry name" value="ANTH_N"/>
    <property type="match status" value="1"/>
</dbReference>
<evidence type="ECO:0000256" key="1">
    <source>
        <dbReference type="ARBA" id="ARBA00004132"/>
    </source>
</evidence>
<evidence type="ECO:0000313" key="11">
    <source>
        <dbReference type="Proteomes" id="UP001210211"/>
    </source>
</evidence>
<dbReference type="Gene3D" id="1.25.40.90">
    <property type="match status" value="1"/>
</dbReference>
<dbReference type="GO" id="GO:0048268">
    <property type="term" value="P:clathrin coat assembly"/>
    <property type="evidence" value="ECO:0007669"/>
    <property type="project" value="InterPro"/>
</dbReference>
<dbReference type="InterPro" id="IPR014712">
    <property type="entry name" value="ANTH_dom_sf"/>
</dbReference>
<dbReference type="SUPFAM" id="SSF89009">
    <property type="entry name" value="GAT-like domain"/>
    <property type="match status" value="1"/>
</dbReference>
<dbReference type="InterPro" id="IPR011417">
    <property type="entry name" value="ANTH_dom"/>
</dbReference>
<feature type="domain" description="ENTH" evidence="9">
    <location>
        <begin position="30"/>
        <end position="168"/>
    </location>
</feature>
<dbReference type="SMART" id="SM00273">
    <property type="entry name" value="ENTH"/>
    <property type="match status" value="1"/>
</dbReference>
<dbReference type="AlphaFoldDB" id="A0AAD6A1M3"/>
<dbReference type="InterPro" id="IPR048050">
    <property type="entry name" value="ANTH_N_plant"/>
</dbReference>
<dbReference type="GO" id="GO:0072583">
    <property type="term" value="P:clathrin-dependent endocytosis"/>
    <property type="evidence" value="ECO:0007669"/>
    <property type="project" value="InterPro"/>
</dbReference>
<dbReference type="InterPro" id="IPR008942">
    <property type="entry name" value="ENTH_VHS"/>
</dbReference>
<dbReference type="GO" id="GO:0005546">
    <property type="term" value="F:phosphatidylinositol-4,5-bisphosphate binding"/>
    <property type="evidence" value="ECO:0007669"/>
    <property type="project" value="TreeGrafter"/>
</dbReference>
<evidence type="ECO:0000256" key="6">
    <source>
        <dbReference type="ARBA" id="ARBA00023136"/>
    </source>
</evidence>
<keyword evidence="5" id="KW-0333">Golgi apparatus</keyword>
<dbReference type="Pfam" id="PF07651">
    <property type="entry name" value="ANTH"/>
    <property type="match status" value="1"/>
</dbReference>
<name>A0AAD6A1M3_9POAL</name>
<evidence type="ECO:0000313" key="10">
    <source>
        <dbReference type="EMBL" id="KAJ3708022.1"/>
    </source>
</evidence>
<evidence type="ECO:0000256" key="7">
    <source>
        <dbReference type="ARBA" id="ARBA00023176"/>
    </source>
</evidence>
<keyword evidence="7" id="KW-0168">Coated pit</keyword>
<comment type="caution">
    <text evidence="10">The sequence shown here is derived from an EMBL/GenBank/DDBJ whole genome shotgun (WGS) entry which is preliminary data.</text>
</comment>
<dbReference type="Proteomes" id="UP001210211">
    <property type="component" value="Unassembled WGS sequence"/>
</dbReference>
<dbReference type="GO" id="GO:0006900">
    <property type="term" value="P:vesicle budding from membrane"/>
    <property type="evidence" value="ECO:0007669"/>
    <property type="project" value="TreeGrafter"/>
</dbReference>
<dbReference type="GO" id="GO:0030136">
    <property type="term" value="C:clathrin-coated vesicle"/>
    <property type="evidence" value="ECO:0007669"/>
    <property type="project" value="UniProtKB-SubCell"/>
</dbReference>
<dbReference type="InterPro" id="IPR013809">
    <property type="entry name" value="ENTH"/>
</dbReference>
<evidence type="ECO:0000256" key="8">
    <source>
        <dbReference type="ARBA" id="ARBA00023329"/>
    </source>
</evidence>
<dbReference type="GO" id="GO:0032050">
    <property type="term" value="F:clathrin heavy chain binding"/>
    <property type="evidence" value="ECO:0007669"/>
    <property type="project" value="TreeGrafter"/>
</dbReference>
<keyword evidence="4" id="KW-0254">Endocytosis</keyword>
<dbReference type="GO" id="GO:0000149">
    <property type="term" value="F:SNARE binding"/>
    <property type="evidence" value="ECO:0007669"/>
    <property type="project" value="TreeGrafter"/>
</dbReference>
<dbReference type="InterPro" id="IPR045192">
    <property type="entry name" value="AP180-like"/>
</dbReference>
<dbReference type="Gene3D" id="1.20.58.150">
    <property type="entry name" value="ANTH domain"/>
    <property type="match status" value="1"/>
</dbReference>
<dbReference type="SUPFAM" id="SSF48464">
    <property type="entry name" value="ENTH/VHS domain"/>
    <property type="match status" value="1"/>
</dbReference>
<evidence type="ECO:0000256" key="2">
    <source>
        <dbReference type="ARBA" id="ARBA00004555"/>
    </source>
</evidence>
<dbReference type="GO" id="GO:0005905">
    <property type="term" value="C:clathrin-coated pit"/>
    <property type="evidence" value="ECO:0007669"/>
    <property type="project" value="UniProtKB-SubCell"/>
</dbReference>
<dbReference type="PANTHER" id="PTHR22951:SF97">
    <property type="entry name" value="ENTH DOMAIN-CONTAINING PROTEIN"/>
    <property type="match status" value="1"/>
</dbReference>
<organism evidence="10 11">
    <name type="scientific">Rhynchospora tenuis</name>
    <dbReference type="NCBI Taxonomy" id="198213"/>
    <lineage>
        <taxon>Eukaryota</taxon>
        <taxon>Viridiplantae</taxon>
        <taxon>Streptophyta</taxon>
        <taxon>Embryophyta</taxon>
        <taxon>Tracheophyta</taxon>
        <taxon>Spermatophyta</taxon>
        <taxon>Magnoliopsida</taxon>
        <taxon>Liliopsida</taxon>
        <taxon>Poales</taxon>
        <taxon>Cyperaceae</taxon>
        <taxon>Cyperoideae</taxon>
        <taxon>Rhynchosporeae</taxon>
        <taxon>Rhynchospora</taxon>
    </lineage>
</organism>
<keyword evidence="8" id="KW-0968">Cytoplasmic vesicle</keyword>
<proteinExistence type="predicted"/>
<dbReference type="EMBL" id="JAMRDG010000001">
    <property type="protein sequence ID" value="KAJ3708022.1"/>
    <property type="molecule type" value="Genomic_DNA"/>
</dbReference>
<dbReference type="GO" id="GO:0005545">
    <property type="term" value="F:1-phosphatidylinositol binding"/>
    <property type="evidence" value="ECO:0007669"/>
    <property type="project" value="InterPro"/>
</dbReference>
<protein>
    <recommendedName>
        <fullName evidence="9">ENTH domain-containing protein</fullName>
    </recommendedName>
</protein>
<reference evidence="10 11" key="1">
    <citation type="journal article" date="2022" name="Cell">
        <title>Repeat-based holocentromeres influence genome architecture and karyotype evolution.</title>
        <authorList>
            <person name="Hofstatter P.G."/>
            <person name="Thangavel G."/>
            <person name="Lux T."/>
            <person name="Neumann P."/>
            <person name="Vondrak T."/>
            <person name="Novak P."/>
            <person name="Zhang M."/>
            <person name="Costa L."/>
            <person name="Castellani M."/>
            <person name="Scott A."/>
            <person name="Toegelov H."/>
            <person name="Fuchs J."/>
            <person name="Mata-Sucre Y."/>
            <person name="Dias Y."/>
            <person name="Vanzela A.L.L."/>
            <person name="Huettel B."/>
            <person name="Almeida C.C.S."/>
            <person name="Simkova H."/>
            <person name="Souza G."/>
            <person name="Pedrosa-Harand A."/>
            <person name="Macas J."/>
            <person name="Mayer K.F.X."/>
            <person name="Houben A."/>
            <person name="Marques A."/>
        </authorList>
    </citation>
    <scope>NUCLEOTIDE SEQUENCE [LARGE SCALE GENOMIC DNA]</scope>
    <source>
        <strain evidence="10">RhyTen1mFocal</strain>
    </source>
</reference>
<evidence type="ECO:0000256" key="5">
    <source>
        <dbReference type="ARBA" id="ARBA00023034"/>
    </source>
</evidence>
<evidence type="ECO:0000256" key="3">
    <source>
        <dbReference type="ARBA" id="ARBA00004600"/>
    </source>
</evidence>
<evidence type="ECO:0000259" key="9">
    <source>
        <dbReference type="PROSITE" id="PS50942"/>
    </source>
</evidence>
<accession>A0AAD6A1M3</accession>
<gene>
    <name evidence="10" type="ORF">LUZ61_011727</name>
</gene>
<evidence type="ECO:0000256" key="4">
    <source>
        <dbReference type="ARBA" id="ARBA00022583"/>
    </source>
</evidence>
<keyword evidence="6" id="KW-0472">Membrane</keyword>
<sequence length="603" mass="67087">MNIAVGANPQQSIRRALGVLKDSTAVGLVKVNSEYKDLDVAIVKATNHFELLPKEKHVRTIYQAISAARPRADVSYCIHNLVKRLARTSNWAVALKTLVVIHRALRETDRSFREELLRYRRTRAQMLNLSHFKDDSSTIAWNYSAWVRTYALFLEERLECSQILKYDIESEPNRVTDLETSELLEQLPALQNLLFRLIGCLPEGAAVHNQMIRFAISMVAQESIKIYAAIKRGTVNLADKFFDMQRHDAIRALDIYRKAVMQAENLSDFYKICRKLALGRVNDYKKVEQPPESFLEAMEEYIKNVPRQKMLENGREPLMIQYKNNKEAEPPASTSLNSRQVILPKSHSAETIVQPALPVSVADLLCLDGFTLDSTTNDVDETNPLALALISNEAPTSNACASSNPTYAMEDWELALVTATSSNQSSLPEIKLADGFNKLTLDSLYENSVAQGPTKAEVAISSDQASSANPFEMVPFSDNPFFVHSDEISSSNMEPGTNGGHDDLFFLSSTETVTSNNASVALETGHTNSFSLPIDGESVPGNGVPIGTEMEHDDPFFLSNTESISSNLLFETKTDHETDAALQMQGRETSHDIAKNPFGNPFI</sequence>